<dbReference type="EMBL" id="FNRJ01000001">
    <property type="protein sequence ID" value="SEA13637.1"/>
    <property type="molecule type" value="Genomic_DNA"/>
</dbReference>
<dbReference type="CDD" id="cd14727">
    <property type="entry name" value="ChanN-like"/>
    <property type="match status" value="1"/>
</dbReference>
<evidence type="ECO:0000313" key="4">
    <source>
        <dbReference type="Proteomes" id="UP000242469"/>
    </source>
</evidence>
<dbReference type="RefSeq" id="WP_091822669.1">
    <property type="nucleotide sequence ID" value="NZ_FNRJ01000001.1"/>
</dbReference>
<evidence type="ECO:0000259" key="2">
    <source>
        <dbReference type="Pfam" id="PF04187"/>
    </source>
</evidence>
<reference evidence="4" key="1">
    <citation type="submission" date="2016-10" db="EMBL/GenBank/DDBJ databases">
        <authorList>
            <person name="Varghese N."/>
            <person name="Submissions S."/>
        </authorList>
    </citation>
    <scope>NUCLEOTIDE SEQUENCE [LARGE SCALE GENOMIC DNA]</scope>
    <source>
        <strain evidence="4">DSM 11526</strain>
    </source>
</reference>
<proteinExistence type="predicted"/>
<dbReference type="PIRSF" id="PIRSF020419">
    <property type="entry name" value="Fe_uptake_reg_CjrA_prd"/>
    <property type="match status" value="1"/>
</dbReference>
<keyword evidence="1" id="KW-0732">Signal</keyword>
<dbReference type="Proteomes" id="UP000242469">
    <property type="component" value="Unassembled WGS sequence"/>
</dbReference>
<dbReference type="SUPFAM" id="SSF159501">
    <property type="entry name" value="EreA/ChaN-like"/>
    <property type="match status" value="1"/>
</dbReference>
<accession>A0A1H3YQH7</accession>
<feature type="signal peptide" evidence="1">
    <location>
        <begin position="1"/>
        <end position="19"/>
    </location>
</feature>
<dbReference type="InterPro" id="IPR007314">
    <property type="entry name" value="Cofac_haem-bd_dom"/>
</dbReference>
<dbReference type="OrthoDB" id="9795827at2"/>
<gene>
    <name evidence="3" type="ORF">SAMN02745729_101556</name>
</gene>
<sequence length="294" mass="32980">MRRRIMLLLALGLSFPALAEHPLSGKLWRLSEQRFVSEAELFAQLPTDGWLLLGEQHDNPHHHQLQRRWIASLADRGQLGAVALEMATTVQQPLLDQALMRGSTTTPDSLNWNAGWSWALYADVVRLSLDRAPAVIGTDLTREQQRSVYREGAPSDDMGELHANYMRRLLFESHCGQLPKDSLEGMRQVQLARDQQMAERLDQAQLKALSGVMLTGTIHARNDLGIPLWLEKPAVTVLLTSVQEGRQEPYDYLPESYPGAPVAADYLLFTDAIAERDYCAELQSSHRKTESSGS</sequence>
<name>A0A1H3YQH7_9GAMM</name>
<dbReference type="Gene3D" id="3.40.50.11550">
    <property type="match status" value="2"/>
</dbReference>
<evidence type="ECO:0000313" key="3">
    <source>
        <dbReference type="EMBL" id="SEA13637.1"/>
    </source>
</evidence>
<feature type="chain" id="PRO_5017244487" evidence="1">
    <location>
        <begin position="20"/>
        <end position="294"/>
    </location>
</feature>
<dbReference type="InterPro" id="IPR016773">
    <property type="entry name" value="Fe3_uptake_reg_CjrA_prd"/>
</dbReference>
<evidence type="ECO:0000256" key="1">
    <source>
        <dbReference type="SAM" id="SignalP"/>
    </source>
</evidence>
<feature type="domain" description="Haem-binding uptake Tiki superfamily ChaN" evidence="2">
    <location>
        <begin position="42"/>
        <end position="230"/>
    </location>
</feature>
<organism evidence="3 4">
    <name type="scientific">Marinobacterium iners DSM 11526</name>
    <dbReference type="NCBI Taxonomy" id="1122198"/>
    <lineage>
        <taxon>Bacteria</taxon>
        <taxon>Pseudomonadati</taxon>
        <taxon>Pseudomonadota</taxon>
        <taxon>Gammaproteobacteria</taxon>
        <taxon>Oceanospirillales</taxon>
        <taxon>Oceanospirillaceae</taxon>
        <taxon>Marinobacterium</taxon>
    </lineage>
</organism>
<dbReference type="AlphaFoldDB" id="A0A1H3YQH7"/>
<dbReference type="STRING" id="1122198.SAMN02745729_101556"/>
<dbReference type="Pfam" id="PF04187">
    <property type="entry name" value="Cofac_haem_bdg"/>
    <property type="match status" value="1"/>
</dbReference>
<keyword evidence="4" id="KW-1185">Reference proteome</keyword>
<protein>
    <submittedName>
        <fullName evidence="3">Uncharacterized iron-regulated protein</fullName>
    </submittedName>
</protein>